<sequence length="307" mass="35791">MTEAIPNPFTNRGVIADPDDFFGRQEELNEIFTRLRNMQSSSIVGDRRIGKSSLLYHLAQIGTQRLRDPHYRFVYLDLQDAHYHTAVGFLQTVLQKLDINAETIQTENTLNRNLIAFSDALETLENTGQYIVLCLDEFENTFKHREQFTEDFFDHMRAQLNIRKLAFVTATQHPLQRLSLEGKLTSPFYTLFTVVELGEFAEADAYKFLVNQNRKAHFTDGEFEFIFNYLQLHPLKLQILCDWVVKNRQRRLPERDLAAEITKEFGNFFVGTFSPRQFLRLKRTVSLSQIKRLLEAVKAGRDLLSDS</sequence>
<dbReference type="SUPFAM" id="SSF52540">
    <property type="entry name" value="P-loop containing nucleoside triphosphate hydrolases"/>
    <property type="match status" value="1"/>
</dbReference>
<dbReference type="Proteomes" id="UP000019140">
    <property type="component" value="Unassembled WGS sequence"/>
</dbReference>
<name>W4M6F5_9BACT</name>
<dbReference type="EMBL" id="AZHX01000938">
    <property type="protein sequence ID" value="ETX05511.1"/>
    <property type="molecule type" value="Genomic_DNA"/>
</dbReference>
<comment type="caution">
    <text evidence="2">The sequence shown here is derived from an EMBL/GenBank/DDBJ whole genome shotgun (WGS) entry which is preliminary data.</text>
</comment>
<gene>
    <name evidence="2" type="ORF">ETSY2_22470</name>
</gene>
<evidence type="ECO:0000313" key="2">
    <source>
        <dbReference type="EMBL" id="ETX05511.1"/>
    </source>
</evidence>
<keyword evidence="3" id="KW-1185">Reference proteome</keyword>
<evidence type="ECO:0000313" key="3">
    <source>
        <dbReference type="Proteomes" id="UP000019140"/>
    </source>
</evidence>
<dbReference type="PANTHER" id="PTHR34301:SF8">
    <property type="entry name" value="ATPASE DOMAIN-CONTAINING PROTEIN"/>
    <property type="match status" value="1"/>
</dbReference>
<dbReference type="AlphaFoldDB" id="W4M6F5"/>
<dbReference type="InterPro" id="IPR049051">
    <property type="entry name" value="nSTAND2"/>
</dbReference>
<protein>
    <recommendedName>
        <fullName evidence="1">Novel STAND NTPase 2 domain-containing protein</fullName>
    </recommendedName>
</protein>
<organism evidence="2 3">
    <name type="scientific">Candidatus Entotheonella gemina</name>
    <dbReference type="NCBI Taxonomy" id="1429439"/>
    <lineage>
        <taxon>Bacteria</taxon>
        <taxon>Pseudomonadati</taxon>
        <taxon>Nitrospinota/Tectimicrobiota group</taxon>
        <taxon>Candidatus Tectimicrobiota</taxon>
        <taxon>Candidatus Entotheonellia</taxon>
        <taxon>Candidatus Entotheonellales</taxon>
        <taxon>Candidatus Entotheonellaceae</taxon>
        <taxon>Candidatus Entotheonella</taxon>
    </lineage>
</organism>
<dbReference type="PANTHER" id="PTHR34301">
    <property type="entry name" value="DNA-BINDING PROTEIN-RELATED"/>
    <property type="match status" value="1"/>
</dbReference>
<dbReference type="Pfam" id="PF20702">
    <property type="entry name" value="nSTAND2"/>
    <property type="match status" value="1"/>
</dbReference>
<accession>W4M6F5</accession>
<proteinExistence type="predicted"/>
<dbReference type="PATRIC" id="fig|1429439.4.peg.3817"/>
<feature type="domain" description="Novel STAND NTPase 2" evidence="1">
    <location>
        <begin position="40"/>
        <end position="212"/>
    </location>
</feature>
<evidence type="ECO:0000259" key="1">
    <source>
        <dbReference type="Pfam" id="PF20702"/>
    </source>
</evidence>
<reference evidence="2 3" key="1">
    <citation type="journal article" date="2014" name="Nature">
        <title>An environmental bacterial taxon with a large and distinct metabolic repertoire.</title>
        <authorList>
            <person name="Wilson M.C."/>
            <person name="Mori T."/>
            <person name="Ruckert C."/>
            <person name="Uria A.R."/>
            <person name="Helf M.J."/>
            <person name="Takada K."/>
            <person name="Gernert C."/>
            <person name="Steffens U.A."/>
            <person name="Heycke N."/>
            <person name="Schmitt S."/>
            <person name="Rinke C."/>
            <person name="Helfrich E.J."/>
            <person name="Brachmann A.O."/>
            <person name="Gurgui C."/>
            <person name="Wakimoto T."/>
            <person name="Kracht M."/>
            <person name="Crusemann M."/>
            <person name="Hentschel U."/>
            <person name="Abe I."/>
            <person name="Matsunaga S."/>
            <person name="Kalinowski J."/>
            <person name="Takeyama H."/>
            <person name="Piel J."/>
        </authorList>
    </citation>
    <scope>NUCLEOTIDE SEQUENCE [LARGE SCALE GENOMIC DNA]</scope>
    <source>
        <strain evidence="3">TSY2</strain>
    </source>
</reference>
<dbReference type="InterPro" id="IPR027417">
    <property type="entry name" value="P-loop_NTPase"/>
</dbReference>
<dbReference type="Gene3D" id="3.40.50.300">
    <property type="entry name" value="P-loop containing nucleotide triphosphate hydrolases"/>
    <property type="match status" value="1"/>
</dbReference>
<dbReference type="HOGENOM" id="CLU_905152_0_0_7"/>